<accession>A0AAN4Y9N5</accession>
<evidence type="ECO:0000256" key="3">
    <source>
        <dbReference type="ARBA" id="ARBA00022490"/>
    </source>
</evidence>
<dbReference type="GO" id="GO:0005094">
    <property type="term" value="F:Rho GDP-dissociation inhibitor activity"/>
    <property type="evidence" value="ECO:0007669"/>
    <property type="project" value="InterPro"/>
</dbReference>
<evidence type="ECO:0000313" key="4">
    <source>
        <dbReference type="EMBL" id="GMG25144.1"/>
    </source>
</evidence>
<evidence type="ECO:0000313" key="5">
    <source>
        <dbReference type="Proteomes" id="UP001165205"/>
    </source>
</evidence>
<dbReference type="Pfam" id="PF02115">
    <property type="entry name" value="Rho_GDI"/>
    <property type="match status" value="1"/>
</dbReference>
<dbReference type="InterPro" id="IPR014756">
    <property type="entry name" value="Ig_E-set"/>
</dbReference>
<dbReference type="PANTHER" id="PTHR10980">
    <property type="entry name" value="RHO GDP-DISSOCIATION INHIBITOR"/>
    <property type="match status" value="1"/>
</dbReference>
<sequence>MPEHEEDLVASKTEGFKVGEKKTINEYTELGLATGATIGDPSDPRKCIIKSLALEVEGRPDVVIDVSAPGAVDTLKDKPFTIKEGAHFRIKVVFQVHHEVLSGLKYLQVVKRKGVRVSKDEEMLGSYAPNTTDKPVYEKKCKFPLPLVQSAVNVKENNYKRVSQKVVNHRVLSVLILLRLLFVAMGIVLRGCVEDVEKPLAGIANFEDARKITASIAVVRCTPHGTEPVIVENLIPLLTQLVRPQNMGHAIDFEEFPDNLRTECIPSSPWRKGELISFGIRVGPDQIGHGAFMRDLTKTVNDFNLVYGVDGRG</sequence>
<dbReference type="InterPro" id="IPR000406">
    <property type="entry name" value="Rho_GDI"/>
</dbReference>
<dbReference type="SUPFAM" id="SSF81296">
    <property type="entry name" value="E set domains"/>
    <property type="match status" value="1"/>
</dbReference>
<protein>
    <submittedName>
        <fullName evidence="4">Unnamed protein product</fullName>
    </submittedName>
</protein>
<comment type="subcellular location">
    <subcellularLocation>
        <location evidence="1">Cytoplasm</location>
    </subcellularLocation>
</comment>
<dbReference type="GO" id="GO:0016020">
    <property type="term" value="C:membrane"/>
    <property type="evidence" value="ECO:0007669"/>
    <property type="project" value="TreeGrafter"/>
</dbReference>
<dbReference type="InterPro" id="IPR024792">
    <property type="entry name" value="RhoGDI_dom_sf"/>
</dbReference>
<evidence type="ECO:0000256" key="1">
    <source>
        <dbReference type="ARBA" id="ARBA00004496"/>
    </source>
</evidence>
<dbReference type="Proteomes" id="UP001165205">
    <property type="component" value="Unassembled WGS sequence"/>
</dbReference>
<keyword evidence="3" id="KW-0963">Cytoplasm</keyword>
<dbReference type="Gene3D" id="2.70.50.30">
    <property type="entry name" value="Coagulation Factor XIII, subunit A, domain 1"/>
    <property type="match status" value="1"/>
</dbReference>
<name>A0AAN4Y9N5_ASPOZ</name>
<reference evidence="4" key="1">
    <citation type="submission" date="2023-04" db="EMBL/GenBank/DDBJ databases">
        <title>Aspergillus oryzae NBRC 4228.</title>
        <authorList>
            <person name="Ichikawa N."/>
            <person name="Sato H."/>
            <person name="Tonouchi N."/>
        </authorList>
    </citation>
    <scope>NUCLEOTIDE SEQUENCE</scope>
    <source>
        <strain evidence="4">NBRC 4228</strain>
    </source>
</reference>
<comment type="caution">
    <text evidence="4">The sequence shown here is derived from an EMBL/GenBank/DDBJ whole genome shotgun (WGS) entry which is preliminary data.</text>
</comment>
<dbReference type="EMBL" id="BSYA01000016">
    <property type="protein sequence ID" value="GMG25144.1"/>
    <property type="molecule type" value="Genomic_DNA"/>
</dbReference>
<dbReference type="PRINTS" id="PR00492">
    <property type="entry name" value="RHOGDI"/>
</dbReference>
<evidence type="ECO:0000256" key="2">
    <source>
        <dbReference type="ARBA" id="ARBA00009758"/>
    </source>
</evidence>
<gene>
    <name evidence="4" type="ORF">Aory04_000225000</name>
</gene>
<proteinExistence type="inferred from homology"/>
<dbReference type="AlphaFoldDB" id="A0AAN4Y9N5"/>
<dbReference type="PANTHER" id="PTHR10980:SF3">
    <property type="entry name" value="LD16419P"/>
    <property type="match status" value="1"/>
</dbReference>
<organism evidence="4 5">
    <name type="scientific">Aspergillus oryzae</name>
    <name type="common">Yellow koji mold</name>
    <dbReference type="NCBI Taxonomy" id="5062"/>
    <lineage>
        <taxon>Eukaryota</taxon>
        <taxon>Fungi</taxon>
        <taxon>Dikarya</taxon>
        <taxon>Ascomycota</taxon>
        <taxon>Pezizomycotina</taxon>
        <taxon>Eurotiomycetes</taxon>
        <taxon>Eurotiomycetidae</taxon>
        <taxon>Eurotiales</taxon>
        <taxon>Aspergillaceae</taxon>
        <taxon>Aspergillus</taxon>
        <taxon>Aspergillus subgen. Circumdati</taxon>
    </lineage>
</organism>
<dbReference type="GO" id="GO:0005829">
    <property type="term" value="C:cytosol"/>
    <property type="evidence" value="ECO:0007669"/>
    <property type="project" value="TreeGrafter"/>
</dbReference>
<comment type="similarity">
    <text evidence="2">Belongs to the Rho GDI family.</text>
</comment>
<dbReference type="GO" id="GO:0007266">
    <property type="term" value="P:Rho protein signal transduction"/>
    <property type="evidence" value="ECO:0007669"/>
    <property type="project" value="InterPro"/>
</dbReference>